<dbReference type="EMBL" id="WXFA01000032">
    <property type="protein sequence ID" value="MBM3094781.1"/>
    <property type="molecule type" value="Genomic_DNA"/>
</dbReference>
<evidence type="ECO:0000313" key="7">
    <source>
        <dbReference type="EMBL" id="MBM3094781.1"/>
    </source>
</evidence>
<dbReference type="Gene3D" id="3.30.70.2190">
    <property type="match status" value="1"/>
</dbReference>
<evidence type="ECO:0000313" key="8">
    <source>
        <dbReference type="Proteomes" id="UP000744980"/>
    </source>
</evidence>
<dbReference type="AlphaFoldDB" id="A0AAW4FTX7"/>
<dbReference type="Gene3D" id="3.30.70.2740">
    <property type="match status" value="1"/>
</dbReference>
<evidence type="ECO:0000256" key="2">
    <source>
        <dbReference type="ARBA" id="ARBA00008000"/>
    </source>
</evidence>
<sequence>MLTGTDIGERYRSDASLTGRYLPKAVIRPANTEEVAATLRICNAHGQAVVVQGGLTGLAGGANPDEDAISISLERLTGVEEIDPLSATMTVLAGTPLEVAQRAADDAGFLLPIDLGARGSCQIGGNLATNAGGIRVIGHGVTRDNVLGLETVLADGTILSSLSKMIKNNTGYDLRQYFIGSEGTLGVITRAVLRLKPRPSGRLTALCALQTYDQVVAFLARAQRGLPGLSAFEAMWEDYFHFNCEAEGQRFFETSPAFAVIVEQDVQGHETDSEEFETFLGAALEDDVIVNALIAQSEKESRLFWQVREGHAMDRLLPALINLDVSLPIGEIGRFAAECGAALAARFPQAHISFFGHVADSNLHIAFSTSGSDESTQHAVDGIVYDIVRRYRGSISAEHGIGTLKREFLGHSRSAAELEVMRRIKHALDPKGILNPGKVF</sequence>
<dbReference type="Pfam" id="PF02913">
    <property type="entry name" value="FAD-oxidase_C"/>
    <property type="match status" value="1"/>
</dbReference>
<evidence type="ECO:0000256" key="4">
    <source>
        <dbReference type="ARBA" id="ARBA00022827"/>
    </source>
</evidence>
<dbReference type="InterPro" id="IPR016166">
    <property type="entry name" value="FAD-bd_PCMH"/>
</dbReference>
<dbReference type="GO" id="GO:0022904">
    <property type="term" value="P:respiratory electron transport chain"/>
    <property type="evidence" value="ECO:0007669"/>
    <property type="project" value="TreeGrafter"/>
</dbReference>
<dbReference type="InterPro" id="IPR016169">
    <property type="entry name" value="FAD-bd_PCMH_sub2"/>
</dbReference>
<organism evidence="7 8">
    <name type="scientific">Ensifer canadensis</name>
    <dbReference type="NCBI Taxonomy" id="555315"/>
    <lineage>
        <taxon>Bacteria</taxon>
        <taxon>Pseudomonadati</taxon>
        <taxon>Pseudomonadota</taxon>
        <taxon>Alphaproteobacteria</taxon>
        <taxon>Hyphomicrobiales</taxon>
        <taxon>Rhizobiaceae</taxon>
        <taxon>Sinorhizobium/Ensifer group</taxon>
        <taxon>Ensifer</taxon>
    </lineage>
</organism>
<name>A0AAW4FTX7_9HYPH</name>
<dbReference type="SUPFAM" id="SSF56176">
    <property type="entry name" value="FAD-binding/transporter-associated domain-like"/>
    <property type="match status" value="1"/>
</dbReference>
<gene>
    <name evidence="7" type="ORF">GFB56_28980</name>
</gene>
<accession>A0AAW4FTX7</accession>
<dbReference type="InterPro" id="IPR051264">
    <property type="entry name" value="FAD-oxidored/transferase_4"/>
</dbReference>
<dbReference type="SUPFAM" id="SSF55103">
    <property type="entry name" value="FAD-linked oxidases, C-terminal domain"/>
    <property type="match status" value="1"/>
</dbReference>
<dbReference type="InterPro" id="IPR004113">
    <property type="entry name" value="FAD-bd_oxidored_4_C"/>
</dbReference>
<dbReference type="Gene3D" id="3.30.43.10">
    <property type="entry name" value="Uridine Diphospho-n-acetylenolpyruvylglucosamine Reductase, domain 2"/>
    <property type="match status" value="1"/>
</dbReference>
<proteinExistence type="inferred from homology"/>
<dbReference type="Proteomes" id="UP000744980">
    <property type="component" value="Unassembled WGS sequence"/>
</dbReference>
<comment type="caution">
    <text evidence="7">The sequence shown here is derived from an EMBL/GenBank/DDBJ whole genome shotgun (WGS) entry which is preliminary data.</text>
</comment>
<dbReference type="Gene3D" id="3.30.465.10">
    <property type="match status" value="1"/>
</dbReference>
<reference evidence="7 8" key="1">
    <citation type="submission" date="2020-01" db="EMBL/GenBank/DDBJ databases">
        <title>Draft genome assembly of Ensifer adhaerens T173.</title>
        <authorList>
            <person name="Craig J.E."/>
            <person name="Stinchcombe J.R."/>
        </authorList>
    </citation>
    <scope>NUCLEOTIDE SEQUENCE [LARGE SCALE GENOMIC DNA]</scope>
    <source>
        <strain evidence="7 8">T173</strain>
    </source>
</reference>
<evidence type="ECO:0000256" key="1">
    <source>
        <dbReference type="ARBA" id="ARBA00001974"/>
    </source>
</evidence>
<dbReference type="InterPro" id="IPR006094">
    <property type="entry name" value="Oxid_FAD_bind_N"/>
</dbReference>
<evidence type="ECO:0000259" key="6">
    <source>
        <dbReference type="PROSITE" id="PS51387"/>
    </source>
</evidence>
<keyword evidence="4" id="KW-0274">FAD</keyword>
<dbReference type="InterPro" id="IPR016167">
    <property type="entry name" value="FAD-bd_PCMH_sub1"/>
</dbReference>
<dbReference type="PANTHER" id="PTHR43716">
    <property type="entry name" value="D-2-HYDROXYGLUTARATE DEHYDROGENASE, MITOCHONDRIAL"/>
    <property type="match status" value="1"/>
</dbReference>
<dbReference type="Gene3D" id="1.10.45.10">
    <property type="entry name" value="Vanillyl-alcohol Oxidase, Chain A, domain 4"/>
    <property type="match status" value="1"/>
</dbReference>
<dbReference type="InterPro" id="IPR016164">
    <property type="entry name" value="FAD-linked_Oxase-like_C"/>
</dbReference>
<comment type="cofactor">
    <cofactor evidence="1">
        <name>FAD</name>
        <dbReference type="ChEBI" id="CHEBI:57692"/>
    </cofactor>
</comment>
<keyword evidence="3" id="KW-0285">Flavoprotein</keyword>
<dbReference type="Pfam" id="PF01565">
    <property type="entry name" value="FAD_binding_4"/>
    <property type="match status" value="1"/>
</dbReference>
<dbReference type="PROSITE" id="PS51387">
    <property type="entry name" value="FAD_PCMH"/>
    <property type="match status" value="1"/>
</dbReference>
<feature type="domain" description="FAD-binding PCMH-type" evidence="6">
    <location>
        <begin position="19"/>
        <end position="198"/>
    </location>
</feature>
<dbReference type="GO" id="GO:0071949">
    <property type="term" value="F:FAD binding"/>
    <property type="evidence" value="ECO:0007669"/>
    <property type="project" value="InterPro"/>
</dbReference>
<protein>
    <submittedName>
        <fullName evidence="7">FAD-binding protein</fullName>
    </submittedName>
</protein>
<evidence type="ECO:0000256" key="3">
    <source>
        <dbReference type="ARBA" id="ARBA00022630"/>
    </source>
</evidence>
<comment type="similarity">
    <text evidence="2">Belongs to the FAD-binding oxidoreductase/transferase type 4 family.</text>
</comment>
<keyword evidence="8" id="KW-1185">Reference proteome</keyword>
<evidence type="ECO:0000256" key="5">
    <source>
        <dbReference type="ARBA" id="ARBA00023002"/>
    </source>
</evidence>
<dbReference type="PANTHER" id="PTHR43716:SF1">
    <property type="entry name" value="D-2-HYDROXYGLUTARATE DEHYDROGENASE, MITOCHONDRIAL"/>
    <property type="match status" value="1"/>
</dbReference>
<dbReference type="InterPro" id="IPR036318">
    <property type="entry name" value="FAD-bd_PCMH-like_sf"/>
</dbReference>
<dbReference type="GO" id="GO:0016491">
    <property type="term" value="F:oxidoreductase activity"/>
    <property type="evidence" value="ECO:0007669"/>
    <property type="project" value="UniProtKB-KW"/>
</dbReference>
<dbReference type="InterPro" id="IPR016171">
    <property type="entry name" value="Vanillyl_alc_oxidase_C-sub2"/>
</dbReference>
<dbReference type="FunFam" id="1.10.45.10:FF:000001">
    <property type="entry name" value="D-lactate dehydrogenase mitochondrial"/>
    <property type="match status" value="1"/>
</dbReference>
<keyword evidence="5" id="KW-0560">Oxidoreductase</keyword>